<protein>
    <submittedName>
        <fullName evidence="1">Uncharacterized protein</fullName>
    </submittedName>
</protein>
<dbReference type="Proteomes" id="UP000054538">
    <property type="component" value="Unassembled WGS sequence"/>
</dbReference>
<dbReference type="HOGENOM" id="CLU_159699_0_0_1"/>
<dbReference type="InParanoid" id="A0A0D0BRL7"/>
<evidence type="ECO:0000313" key="2">
    <source>
        <dbReference type="Proteomes" id="UP000054538"/>
    </source>
</evidence>
<accession>A0A0D0BRL7</accession>
<proteinExistence type="predicted"/>
<reference evidence="1 2" key="1">
    <citation type="submission" date="2014-04" db="EMBL/GenBank/DDBJ databases">
        <authorList>
            <consortium name="DOE Joint Genome Institute"/>
            <person name="Kuo A."/>
            <person name="Kohler A."/>
            <person name="Jargeat P."/>
            <person name="Nagy L.G."/>
            <person name="Floudas D."/>
            <person name="Copeland A."/>
            <person name="Barry K.W."/>
            <person name="Cichocki N."/>
            <person name="Veneault-Fourrey C."/>
            <person name="LaButti K."/>
            <person name="Lindquist E.A."/>
            <person name="Lipzen A."/>
            <person name="Lundell T."/>
            <person name="Morin E."/>
            <person name="Murat C."/>
            <person name="Sun H."/>
            <person name="Tunlid A."/>
            <person name="Henrissat B."/>
            <person name="Grigoriev I.V."/>
            <person name="Hibbett D.S."/>
            <person name="Martin F."/>
            <person name="Nordberg H.P."/>
            <person name="Cantor M.N."/>
            <person name="Hua S.X."/>
        </authorList>
    </citation>
    <scope>NUCLEOTIDE SEQUENCE [LARGE SCALE GENOMIC DNA]</scope>
    <source>
        <strain evidence="1 2">Ve08.2h10</strain>
    </source>
</reference>
<name>A0A0D0BRL7_9AGAM</name>
<dbReference type="OrthoDB" id="2661839at2759"/>
<sequence>PIKLFINSADELFGPITTIHQNGRVTNHLPWTAFVFGPASWECINDTHVIISDANNVQQYFSDEKWPTLWHVIPALEELQTAWESKGENPKYALYKGTIHSGLCKIAKYYNRLDDKPVYILVLGT</sequence>
<dbReference type="EMBL" id="KN829130">
    <property type="protein sequence ID" value="KIK74137.1"/>
    <property type="molecule type" value="Genomic_DNA"/>
</dbReference>
<organism evidence="1 2">
    <name type="scientific">Paxillus rubicundulus Ve08.2h10</name>
    <dbReference type="NCBI Taxonomy" id="930991"/>
    <lineage>
        <taxon>Eukaryota</taxon>
        <taxon>Fungi</taxon>
        <taxon>Dikarya</taxon>
        <taxon>Basidiomycota</taxon>
        <taxon>Agaricomycotina</taxon>
        <taxon>Agaricomycetes</taxon>
        <taxon>Agaricomycetidae</taxon>
        <taxon>Boletales</taxon>
        <taxon>Paxilineae</taxon>
        <taxon>Paxillaceae</taxon>
        <taxon>Paxillus</taxon>
    </lineage>
</organism>
<reference evidence="2" key="2">
    <citation type="submission" date="2015-01" db="EMBL/GenBank/DDBJ databases">
        <title>Evolutionary Origins and Diversification of the Mycorrhizal Mutualists.</title>
        <authorList>
            <consortium name="DOE Joint Genome Institute"/>
            <consortium name="Mycorrhizal Genomics Consortium"/>
            <person name="Kohler A."/>
            <person name="Kuo A."/>
            <person name="Nagy L.G."/>
            <person name="Floudas D."/>
            <person name="Copeland A."/>
            <person name="Barry K.W."/>
            <person name="Cichocki N."/>
            <person name="Veneault-Fourrey C."/>
            <person name="LaButti K."/>
            <person name="Lindquist E.A."/>
            <person name="Lipzen A."/>
            <person name="Lundell T."/>
            <person name="Morin E."/>
            <person name="Murat C."/>
            <person name="Riley R."/>
            <person name="Ohm R."/>
            <person name="Sun H."/>
            <person name="Tunlid A."/>
            <person name="Henrissat B."/>
            <person name="Grigoriev I.V."/>
            <person name="Hibbett D.S."/>
            <person name="Martin F."/>
        </authorList>
    </citation>
    <scope>NUCLEOTIDE SEQUENCE [LARGE SCALE GENOMIC DNA]</scope>
    <source>
        <strain evidence="2">Ve08.2h10</strain>
    </source>
</reference>
<keyword evidence="2" id="KW-1185">Reference proteome</keyword>
<feature type="non-terminal residue" evidence="1">
    <location>
        <position position="125"/>
    </location>
</feature>
<dbReference type="AlphaFoldDB" id="A0A0D0BRL7"/>
<evidence type="ECO:0000313" key="1">
    <source>
        <dbReference type="EMBL" id="KIK74137.1"/>
    </source>
</evidence>
<gene>
    <name evidence="1" type="ORF">PAXRUDRAFT_176569</name>
</gene>